<dbReference type="InterPro" id="IPR015500">
    <property type="entry name" value="Peptidase_S8_subtilisin-rel"/>
</dbReference>
<organism evidence="7 8">
    <name type="scientific">Sphingomonas yabuuchiae</name>
    <dbReference type="NCBI Taxonomy" id="172044"/>
    <lineage>
        <taxon>Bacteria</taxon>
        <taxon>Pseudomonadati</taxon>
        <taxon>Pseudomonadota</taxon>
        <taxon>Alphaproteobacteria</taxon>
        <taxon>Sphingomonadales</taxon>
        <taxon>Sphingomonadaceae</taxon>
        <taxon>Sphingomonas</taxon>
    </lineage>
</organism>
<reference evidence="7 8" key="1">
    <citation type="journal article" date="2016" name="Front. Microbiol.">
        <title>Genomic Resource of Rice Seed Associated Bacteria.</title>
        <authorList>
            <person name="Midha S."/>
            <person name="Bansal K."/>
            <person name="Sharma S."/>
            <person name="Kumar N."/>
            <person name="Patil P.P."/>
            <person name="Chaudhry V."/>
            <person name="Patil P.B."/>
        </authorList>
    </citation>
    <scope>NUCLEOTIDE SEQUENCE [LARGE SCALE GENOMIC DNA]</scope>
    <source>
        <strain evidence="7 8">NS355</strain>
    </source>
</reference>
<dbReference type="EMBL" id="LDTF01000007">
    <property type="protein sequence ID" value="KTW00957.1"/>
    <property type="molecule type" value="Genomic_DNA"/>
</dbReference>
<evidence type="ECO:0000313" key="7">
    <source>
        <dbReference type="EMBL" id="KTW00957.1"/>
    </source>
</evidence>
<dbReference type="InterPro" id="IPR000209">
    <property type="entry name" value="Peptidase_S8/S53_dom"/>
</dbReference>
<evidence type="ECO:0000256" key="4">
    <source>
        <dbReference type="ARBA" id="ARBA00022825"/>
    </source>
</evidence>
<evidence type="ECO:0000256" key="3">
    <source>
        <dbReference type="ARBA" id="ARBA00022801"/>
    </source>
</evidence>
<dbReference type="Proteomes" id="UP000073923">
    <property type="component" value="Unassembled WGS sequence"/>
</dbReference>
<dbReference type="Pfam" id="PF00082">
    <property type="entry name" value="Peptidase_S8"/>
    <property type="match status" value="1"/>
</dbReference>
<proteinExistence type="inferred from homology"/>
<dbReference type="PRINTS" id="PR00723">
    <property type="entry name" value="SUBTILISIN"/>
</dbReference>
<comment type="similarity">
    <text evidence="1 5">Belongs to the peptidase S8 family.</text>
</comment>
<feature type="active site" description="Charge relay system" evidence="5">
    <location>
        <position position="263"/>
    </location>
</feature>
<dbReference type="InterPro" id="IPR036852">
    <property type="entry name" value="Peptidase_S8/S53_dom_sf"/>
</dbReference>
<evidence type="ECO:0000259" key="6">
    <source>
        <dbReference type="Pfam" id="PF00082"/>
    </source>
</evidence>
<keyword evidence="4 5" id="KW-0720">Serine protease</keyword>
<dbReference type="InterPro" id="IPR051048">
    <property type="entry name" value="Peptidase_S8/S53_subtilisin"/>
</dbReference>
<dbReference type="PANTHER" id="PTHR43399:SF4">
    <property type="entry name" value="CELL WALL-ASSOCIATED PROTEASE"/>
    <property type="match status" value="1"/>
</dbReference>
<feature type="active site" description="Charge relay system" evidence="5">
    <location>
        <position position="79"/>
    </location>
</feature>
<dbReference type="Gene3D" id="3.40.50.200">
    <property type="entry name" value="Peptidase S8/S53 domain"/>
    <property type="match status" value="1"/>
</dbReference>
<protein>
    <submittedName>
        <fullName evidence="7">Subtilase</fullName>
    </submittedName>
</protein>
<gene>
    <name evidence="7" type="ORF">NS355_01810</name>
</gene>
<dbReference type="SUPFAM" id="SSF52743">
    <property type="entry name" value="Subtilisin-like"/>
    <property type="match status" value="1"/>
</dbReference>
<dbReference type="AlphaFoldDB" id="A0A147IYL6"/>
<sequence>MEYKASGAVVSAKAAYAYDRGITGKGVTIAILDTGIDTSGREFSGRISPDSTAFDQAIARCGTCAPETIRFDVKDVKGHGSRVTGIAAAARDGVGVQGVAPEATILALKLSGPDMTNVTPTSGAVPEGDGANPSLIAPAIRYALDKGAFVISMSLNGEATGRTATEQRAAMDAVRQADRLLVESVSNFTDEDSFTGKIAENLVGTDRANRDWFLFAIGVDQNGSPRVANGNAGPLADRMIAAGGNNVQTVDQNGNVVIETGNSFAAPAVAGAAALLKQYWPQLGGKAIARILLDTATDAGAPGVDQVFGVGILNVEKAMQAQAPATSFVAAQAVLARYSSLTMSAPFGGAAAIAAKASTMTVFDRYGRDFVMKGASGIRTRGSGLLAGAMLSPIDAPWQRNGATDARLGFSSSVPSYWQSVRPNRPAMVSFSPAPGQTVMLGANVMVGRSDGIAGSPLCGVVDAPIGMSSVWTGSGWSAGFSSGSSRDARTELRGFTVSTPLGFGFEVSDMVERGQALGMRGGADLGLSGARTTMVSLTARSMIVGVLVSARATASTTHVAGGSELMRFSGPVWGSAFAIEGARGLFGGTATLGLSSPLRVERARTTLLVPVAYDLMTGALSTATTMVDLAPDSRELDVELGWSAALSSTSSMRLGVARAFNAGHVAGASDTAGFVTLVLR</sequence>
<dbReference type="InterPro" id="IPR022398">
    <property type="entry name" value="Peptidase_S8_His-AS"/>
</dbReference>
<dbReference type="PROSITE" id="PS00137">
    <property type="entry name" value="SUBTILASE_HIS"/>
    <property type="match status" value="1"/>
</dbReference>
<accession>A0A147IYL6</accession>
<evidence type="ECO:0000256" key="1">
    <source>
        <dbReference type="ARBA" id="ARBA00011073"/>
    </source>
</evidence>
<evidence type="ECO:0000256" key="2">
    <source>
        <dbReference type="ARBA" id="ARBA00022670"/>
    </source>
</evidence>
<comment type="caution">
    <text evidence="7">The sequence shown here is derived from an EMBL/GenBank/DDBJ whole genome shotgun (WGS) entry which is preliminary data.</text>
</comment>
<feature type="active site" description="Charge relay system" evidence="5">
    <location>
        <position position="33"/>
    </location>
</feature>
<keyword evidence="3 5" id="KW-0378">Hydrolase</keyword>
<name>A0A147IYL6_9SPHN</name>
<keyword evidence="2 5" id="KW-0645">Protease</keyword>
<feature type="domain" description="Peptidase S8/S53" evidence="6">
    <location>
        <begin position="24"/>
        <end position="311"/>
    </location>
</feature>
<dbReference type="GO" id="GO:0004252">
    <property type="term" value="F:serine-type endopeptidase activity"/>
    <property type="evidence" value="ECO:0007669"/>
    <property type="project" value="UniProtKB-UniRule"/>
</dbReference>
<evidence type="ECO:0000313" key="8">
    <source>
        <dbReference type="Proteomes" id="UP000073923"/>
    </source>
</evidence>
<dbReference type="PANTHER" id="PTHR43399">
    <property type="entry name" value="SUBTILISIN-RELATED"/>
    <property type="match status" value="1"/>
</dbReference>
<evidence type="ECO:0000256" key="5">
    <source>
        <dbReference type="PROSITE-ProRule" id="PRU01240"/>
    </source>
</evidence>
<dbReference type="PROSITE" id="PS51892">
    <property type="entry name" value="SUBTILASE"/>
    <property type="match status" value="1"/>
</dbReference>
<dbReference type="PATRIC" id="fig|172044.3.peg.2623"/>
<dbReference type="GO" id="GO:0006508">
    <property type="term" value="P:proteolysis"/>
    <property type="evidence" value="ECO:0007669"/>
    <property type="project" value="UniProtKB-KW"/>
</dbReference>